<dbReference type="GO" id="GO:0046872">
    <property type="term" value="F:metal ion binding"/>
    <property type="evidence" value="ECO:0007669"/>
    <property type="project" value="UniProtKB-KW"/>
</dbReference>
<dbReference type="InterPro" id="IPR045031">
    <property type="entry name" value="DHP_synth-like"/>
</dbReference>
<organism evidence="4 5">
    <name type="scientific">Pseudonocardia ammonioxydans</name>
    <dbReference type="NCBI Taxonomy" id="260086"/>
    <lineage>
        <taxon>Bacteria</taxon>
        <taxon>Bacillati</taxon>
        <taxon>Actinomycetota</taxon>
        <taxon>Actinomycetes</taxon>
        <taxon>Pseudonocardiales</taxon>
        <taxon>Pseudonocardiaceae</taxon>
        <taxon>Pseudonocardia</taxon>
    </lineage>
</organism>
<name>A0A1I4WXA4_PSUAM</name>
<sequence>MPSVTFRGRTWNRDRAMVMAIVNRTPDSFYDHGVTFAEQAARDRITTVVREGADVIDIGGVPASPGTEVTEQEEIDRVVPTVEWARREFPDVVISVDTFRAGPADAVCAAGADLVNDNWAAADAGILDVTARYGAGYVSAHTDHVTPRTEPHRPRYADVLHTVIAQTVGLAERAVAAGVPAEGVLIDPAIDFSKNTLHSLQVLRGIEAMVATGWPVLLAMSNKTVVGESLDVPLEERLTGTLAATAIAADRGVAMVRAHQARATRETCEMVATVRGERSPSRAVRLLA</sequence>
<dbReference type="GO" id="GO:0005829">
    <property type="term" value="C:cytosol"/>
    <property type="evidence" value="ECO:0007669"/>
    <property type="project" value="TreeGrafter"/>
</dbReference>
<reference evidence="4 5" key="1">
    <citation type="submission" date="2016-10" db="EMBL/GenBank/DDBJ databases">
        <authorList>
            <person name="de Groot N.N."/>
        </authorList>
    </citation>
    <scope>NUCLEOTIDE SEQUENCE [LARGE SCALE GENOMIC DNA]</scope>
    <source>
        <strain evidence="4 5">CGMCC 4.1877</strain>
    </source>
</reference>
<evidence type="ECO:0000259" key="3">
    <source>
        <dbReference type="PROSITE" id="PS50972"/>
    </source>
</evidence>
<dbReference type="SUPFAM" id="SSF51717">
    <property type="entry name" value="Dihydropteroate synthetase-like"/>
    <property type="match status" value="1"/>
</dbReference>
<comment type="cofactor">
    <cofactor evidence="2">
        <name>Mg(2+)</name>
        <dbReference type="ChEBI" id="CHEBI:18420"/>
    </cofactor>
</comment>
<dbReference type="NCBIfam" id="TIGR01496">
    <property type="entry name" value="DHPS"/>
    <property type="match status" value="1"/>
</dbReference>
<dbReference type="GO" id="GO:0046654">
    <property type="term" value="P:tetrahydrofolate biosynthetic process"/>
    <property type="evidence" value="ECO:0007669"/>
    <property type="project" value="UniProtKB-UniPathway"/>
</dbReference>
<evidence type="ECO:0000313" key="4">
    <source>
        <dbReference type="EMBL" id="SFN18052.1"/>
    </source>
</evidence>
<dbReference type="UniPathway" id="UPA00077">
    <property type="reaction ID" value="UER00156"/>
</dbReference>
<dbReference type="EC" id="2.5.1.15" evidence="2"/>
<proteinExistence type="inferred from homology"/>
<dbReference type="PANTHER" id="PTHR20941">
    <property type="entry name" value="FOLATE SYNTHESIS PROTEINS"/>
    <property type="match status" value="1"/>
</dbReference>
<dbReference type="PROSITE" id="PS00792">
    <property type="entry name" value="DHPS_1"/>
    <property type="match status" value="1"/>
</dbReference>
<dbReference type="PANTHER" id="PTHR20941:SF8">
    <property type="entry name" value="INACTIVE DIHYDROPTEROATE SYNTHASE 2"/>
    <property type="match status" value="1"/>
</dbReference>
<dbReference type="OrthoDB" id="9811744at2"/>
<dbReference type="InterPro" id="IPR011005">
    <property type="entry name" value="Dihydropteroate_synth-like_sf"/>
</dbReference>
<dbReference type="PROSITE" id="PS50972">
    <property type="entry name" value="PTERIN_BINDING"/>
    <property type="match status" value="1"/>
</dbReference>
<dbReference type="Pfam" id="PF00809">
    <property type="entry name" value="Pterin_bind"/>
    <property type="match status" value="1"/>
</dbReference>
<evidence type="ECO:0000313" key="5">
    <source>
        <dbReference type="Proteomes" id="UP000199614"/>
    </source>
</evidence>
<dbReference type="AlphaFoldDB" id="A0A1I4WXA4"/>
<dbReference type="InterPro" id="IPR006390">
    <property type="entry name" value="DHP_synth_dom"/>
</dbReference>
<keyword evidence="2" id="KW-0808">Transferase</keyword>
<keyword evidence="2" id="KW-0479">Metal-binding</keyword>
<gene>
    <name evidence="4" type="ORF">SAMN05216207_1009155</name>
</gene>
<comment type="function">
    <text evidence="2">Catalyzes the condensation of para-aminobenzoate (pABA) with 6-hydroxymethyl-7,8-dihydropterin diphosphate (DHPt-PP) to form 7,8-dihydropteroate (H2Pte), the immediate precursor of folate derivatives.</text>
</comment>
<keyword evidence="5" id="KW-1185">Reference proteome</keyword>
<dbReference type="GO" id="GO:0004156">
    <property type="term" value="F:dihydropteroate synthase activity"/>
    <property type="evidence" value="ECO:0007669"/>
    <property type="project" value="UniProtKB-EC"/>
</dbReference>
<comment type="similarity">
    <text evidence="1 2">Belongs to the DHPS family.</text>
</comment>
<protein>
    <recommendedName>
        <fullName evidence="2">Dihydropteroate synthase</fullName>
        <shortName evidence="2">DHPS</shortName>
        <ecNumber evidence="2">2.5.1.15</ecNumber>
    </recommendedName>
    <alternativeName>
        <fullName evidence="2">Dihydropteroate pyrophosphorylase</fullName>
    </alternativeName>
</protein>
<dbReference type="STRING" id="260086.SAMN05216207_1009155"/>
<dbReference type="Gene3D" id="3.20.20.20">
    <property type="entry name" value="Dihydropteroate synthase-like"/>
    <property type="match status" value="1"/>
</dbReference>
<dbReference type="EMBL" id="FOUY01000009">
    <property type="protein sequence ID" value="SFN18052.1"/>
    <property type="molecule type" value="Genomic_DNA"/>
</dbReference>
<dbReference type="RefSeq" id="WP_093341312.1">
    <property type="nucleotide sequence ID" value="NZ_FOUY01000009.1"/>
</dbReference>
<dbReference type="InterPro" id="IPR000489">
    <property type="entry name" value="Pterin-binding_dom"/>
</dbReference>
<dbReference type="Proteomes" id="UP000199614">
    <property type="component" value="Unassembled WGS sequence"/>
</dbReference>
<keyword evidence="2" id="KW-0289">Folate biosynthesis</keyword>
<comment type="pathway">
    <text evidence="2">Cofactor biosynthesis; tetrahydrofolate biosynthesis; 7,8-dihydrofolate from 2-amino-4-hydroxy-6-hydroxymethyl-7,8-dihydropteridine diphosphate and 4-aminobenzoate: step 1/2.</text>
</comment>
<dbReference type="PROSITE" id="PS00793">
    <property type="entry name" value="DHPS_2"/>
    <property type="match status" value="1"/>
</dbReference>
<evidence type="ECO:0000256" key="1">
    <source>
        <dbReference type="ARBA" id="ARBA00009503"/>
    </source>
</evidence>
<keyword evidence="2" id="KW-0460">Magnesium</keyword>
<evidence type="ECO:0000256" key="2">
    <source>
        <dbReference type="RuleBase" id="RU361205"/>
    </source>
</evidence>
<accession>A0A1I4WXA4</accession>
<dbReference type="GO" id="GO:0046656">
    <property type="term" value="P:folic acid biosynthetic process"/>
    <property type="evidence" value="ECO:0007669"/>
    <property type="project" value="UniProtKB-KW"/>
</dbReference>
<feature type="domain" description="Pterin-binding" evidence="3">
    <location>
        <begin position="16"/>
        <end position="269"/>
    </location>
</feature>